<feature type="transmembrane region" description="Helical" evidence="8">
    <location>
        <begin position="254"/>
        <end position="272"/>
    </location>
</feature>
<keyword evidence="5 8" id="KW-0812">Transmembrane</keyword>
<feature type="transmembrane region" description="Helical" evidence="8">
    <location>
        <begin position="217"/>
        <end position="242"/>
    </location>
</feature>
<dbReference type="Proteomes" id="UP000285882">
    <property type="component" value="Chromosome"/>
</dbReference>
<sequence length="369" mass="38444">MIKTKGTDEGWRFWKVTTNGTGDGLTVRRFINNVLTGLAIGIVAGLVPSALLSEICKALAPHAPIFAIVLQIVTTIMFTVPLLIGTAIAFKFNLNPIQMVSVASATYIGSGALVFSSTGVQVSGMGDLINTMLTASLAVGVILIIGDRLKAFAPLVLPTIVCIVSGGIGLWILPFVRSITTLVGHLVDSYFALAPVLMGILVAVSFSIIILSPISTVAIATAIGMSGIASGAGNLGVVAAAIGMFIGSLRVNPIGLSLSALLGTPKIMIAAVVRKPVIMVPVLLNAAVLGILAVVFQIQGTPISAGFGFSGLVGPINAVRFMPGGATGANLLLLIFIFLIIPFVCGWFFEWICRTKLHLYSKEDYIEKP</sequence>
<feature type="transmembrane region" description="Helical" evidence="8">
    <location>
        <begin position="278"/>
        <end position="296"/>
    </location>
</feature>
<gene>
    <name evidence="10" type="ORF">C0674_04155</name>
</gene>
<evidence type="ECO:0000256" key="3">
    <source>
        <dbReference type="ARBA" id="ARBA00022475"/>
    </source>
</evidence>
<keyword evidence="11" id="KW-1185">Reference proteome</keyword>
<feature type="transmembrane region" description="Helical" evidence="8">
    <location>
        <begin position="328"/>
        <end position="349"/>
    </location>
</feature>
<evidence type="ECO:0000256" key="1">
    <source>
        <dbReference type="ARBA" id="ARBA00004651"/>
    </source>
</evidence>
<evidence type="ECO:0000259" key="9">
    <source>
        <dbReference type="Pfam" id="PF13303"/>
    </source>
</evidence>
<keyword evidence="7 8" id="KW-0472">Membrane</keyword>
<dbReference type="EMBL" id="CP025688">
    <property type="protein sequence ID" value="QAA21871.1"/>
    <property type="molecule type" value="Genomic_DNA"/>
</dbReference>
<feature type="transmembrane region" description="Helical" evidence="8">
    <location>
        <begin position="128"/>
        <end position="146"/>
    </location>
</feature>
<name>A0ABX5Q5D7_9BACL</name>
<evidence type="ECO:0000256" key="7">
    <source>
        <dbReference type="ARBA" id="ARBA00023136"/>
    </source>
</evidence>
<evidence type="ECO:0000256" key="8">
    <source>
        <dbReference type="SAM" id="Phobius"/>
    </source>
</evidence>
<feature type="domain" description="Phosphotransferase system EIIC" evidence="9">
    <location>
        <begin position="33"/>
        <end position="365"/>
    </location>
</feature>
<feature type="transmembrane region" description="Helical" evidence="8">
    <location>
        <begin position="96"/>
        <end position="116"/>
    </location>
</feature>
<proteinExistence type="predicted"/>
<keyword evidence="6 8" id="KW-1133">Transmembrane helix</keyword>
<evidence type="ECO:0000256" key="5">
    <source>
        <dbReference type="ARBA" id="ARBA00022692"/>
    </source>
</evidence>
<dbReference type="InterPro" id="IPR003352">
    <property type="entry name" value="PTS_EIIC"/>
</dbReference>
<evidence type="ECO:0000313" key="10">
    <source>
        <dbReference type="EMBL" id="QAA21871.1"/>
    </source>
</evidence>
<reference evidence="10 11" key="1">
    <citation type="submission" date="2018-01" db="EMBL/GenBank/DDBJ databases">
        <title>Complete genome sequencing of Sporolactobacillus terrae DLG3.</title>
        <authorList>
            <person name="Nam Y.-D."/>
            <person name="Kang J."/>
            <person name="Chung W.-H."/>
        </authorList>
    </citation>
    <scope>NUCLEOTIDE SEQUENCE [LARGE SCALE GENOMIC DNA]</scope>
    <source>
        <strain evidence="10 11">DLG3</strain>
    </source>
</reference>
<feature type="transmembrane region" description="Helical" evidence="8">
    <location>
        <begin position="30"/>
        <end position="53"/>
    </location>
</feature>
<evidence type="ECO:0000256" key="6">
    <source>
        <dbReference type="ARBA" id="ARBA00022989"/>
    </source>
</evidence>
<protein>
    <submittedName>
        <fullName evidence="10">PTS transporter subunit IIC</fullName>
    </submittedName>
</protein>
<accession>A0ABX5Q5D7</accession>
<evidence type="ECO:0000256" key="2">
    <source>
        <dbReference type="ARBA" id="ARBA00022448"/>
    </source>
</evidence>
<feature type="transmembrane region" description="Helical" evidence="8">
    <location>
        <begin position="152"/>
        <end position="176"/>
    </location>
</feature>
<comment type="subcellular location">
    <subcellularLocation>
        <location evidence="1">Cell membrane</location>
        <topology evidence="1">Multi-pass membrane protein</topology>
    </subcellularLocation>
</comment>
<evidence type="ECO:0000313" key="11">
    <source>
        <dbReference type="Proteomes" id="UP000285882"/>
    </source>
</evidence>
<keyword evidence="2" id="KW-0813">Transport</keyword>
<feature type="transmembrane region" description="Helical" evidence="8">
    <location>
        <begin position="65"/>
        <end position="90"/>
    </location>
</feature>
<organism evidence="10 11">
    <name type="scientific">Sporolactobacillus terrae</name>
    <dbReference type="NCBI Taxonomy" id="269673"/>
    <lineage>
        <taxon>Bacteria</taxon>
        <taxon>Bacillati</taxon>
        <taxon>Bacillota</taxon>
        <taxon>Bacilli</taxon>
        <taxon>Bacillales</taxon>
        <taxon>Sporolactobacillaceae</taxon>
        <taxon>Sporolactobacillus</taxon>
    </lineage>
</organism>
<keyword evidence="3" id="KW-1003">Cell membrane</keyword>
<keyword evidence="4" id="KW-0762">Sugar transport</keyword>
<dbReference type="Pfam" id="PF13303">
    <property type="entry name" value="PTS_EIIC_2"/>
    <property type="match status" value="1"/>
</dbReference>
<evidence type="ECO:0000256" key="4">
    <source>
        <dbReference type="ARBA" id="ARBA00022597"/>
    </source>
</evidence>
<feature type="transmembrane region" description="Helical" evidence="8">
    <location>
        <begin position="188"/>
        <end position="211"/>
    </location>
</feature>